<dbReference type="AlphaFoldDB" id="A0A8K0T5U6"/>
<comment type="caution">
    <text evidence="1">The sequence shown here is derived from an EMBL/GenBank/DDBJ whole genome shotgun (WGS) entry which is preliminary data.</text>
</comment>
<dbReference type="Proteomes" id="UP000813444">
    <property type="component" value="Unassembled WGS sequence"/>
</dbReference>
<evidence type="ECO:0000313" key="2">
    <source>
        <dbReference type="Proteomes" id="UP000813444"/>
    </source>
</evidence>
<sequence length="76" mass="8461">MDKGVRPLVNLVMVVLYAFITGPGQPSSYPSQYDPRLPAVVILKRSRLPGGRRPARVRQYDMRCPSARLNPPSVPT</sequence>
<protein>
    <submittedName>
        <fullName evidence="1">Uncharacterized protein</fullName>
    </submittedName>
</protein>
<evidence type="ECO:0000313" key="1">
    <source>
        <dbReference type="EMBL" id="KAH7326697.1"/>
    </source>
</evidence>
<accession>A0A8K0T5U6</accession>
<gene>
    <name evidence="1" type="ORF">B0I35DRAFT_423366</name>
</gene>
<dbReference type="EMBL" id="JAGPNK010000002">
    <property type="protein sequence ID" value="KAH7326697.1"/>
    <property type="molecule type" value="Genomic_DNA"/>
</dbReference>
<keyword evidence="2" id="KW-1185">Reference proteome</keyword>
<reference evidence="1" key="1">
    <citation type="journal article" date="2021" name="Nat. Commun.">
        <title>Genetic determinants of endophytism in the Arabidopsis root mycobiome.</title>
        <authorList>
            <person name="Mesny F."/>
            <person name="Miyauchi S."/>
            <person name="Thiergart T."/>
            <person name="Pickel B."/>
            <person name="Atanasova L."/>
            <person name="Karlsson M."/>
            <person name="Huettel B."/>
            <person name="Barry K.W."/>
            <person name="Haridas S."/>
            <person name="Chen C."/>
            <person name="Bauer D."/>
            <person name="Andreopoulos W."/>
            <person name="Pangilinan J."/>
            <person name="LaButti K."/>
            <person name="Riley R."/>
            <person name="Lipzen A."/>
            <person name="Clum A."/>
            <person name="Drula E."/>
            <person name="Henrissat B."/>
            <person name="Kohler A."/>
            <person name="Grigoriev I.V."/>
            <person name="Martin F.M."/>
            <person name="Hacquard S."/>
        </authorList>
    </citation>
    <scope>NUCLEOTIDE SEQUENCE</scope>
    <source>
        <strain evidence="1">MPI-CAGE-CH-0235</strain>
    </source>
</reference>
<name>A0A8K0T5U6_9HYPO</name>
<proteinExistence type="predicted"/>
<organism evidence="1 2">
    <name type="scientific">Stachybotrys elegans</name>
    <dbReference type="NCBI Taxonomy" id="80388"/>
    <lineage>
        <taxon>Eukaryota</taxon>
        <taxon>Fungi</taxon>
        <taxon>Dikarya</taxon>
        <taxon>Ascomycota</taxon>
        <taxon>Pezizomycotina</taxon>
        <taxon>Sordariomycetes</taxon>
        <taxon>Hypocreomycetidae</taxon>
        <taxon>Hypocreales</taxon>
        <taxon>Stachybotryaceae</taxon>
        <taxon>Stachybotrys</taxon>
    </lineage>
</organism>